<accession>A0A0M3JHC3</accession>
<sequence>MPLDLRFFQLCLLALQTFDNDARTPLHYAAQRGQLDIVEKLLAVNARNATRDCFGISPAHYAAQGSFRAQNFLNVFKVCSAQVMFGEFQDQYDSDGRSCFMWAVIADQEEMVRFFLDNFEPDRNHHDKYGYTVLHHAAQVGSLRLVK</sequence>
<dbReference type="EMBL" id="UYRR01015418">
    <property type="protein sequence ID" value="VDK27855.1"/>
    <property type="molecule type" value="Genomic_DNA"/>
</dbReference>
<dbReference type="InterPro" id="IPR036770">
    <property type="entry name" value="Ankyrin_rpt-contain_sf"/>
</dbReference>
<protein>
    <submittedName>
        <fullName evidence="6">Inversin (inferred by orthology to a human protein)</fullName>
    </submittedName>
</protein>
<dbReference type="InterPro" id="IPR002110">
    <property type="entry name" value="Ankyrin_rpt"/>
</dbReference>
<dbReference type="PROSITE" id="PS50088">
    <property type="entry name" value="ANK_REPEAT"/>
    <property type="match status" value="1"/>
</dbReference>
<dbReference type="SMART" id="SM00248">
    <property type="entry name" value="ANK"/>
    <property type="match status" value="2"/>
</dbReference>
<dbReference type="WBParaSite" id="ASIM_0000703501-mRNA-1">
    <property type="protein sequence ID" value="ASIM_0000703501-mRNA-1"/>
    <property type="gene ID" value="ASIM_0000703501"/>
</dbReference>
<evidence type="ECO:0000256" key="3">
    <source>
        <dbReference type="PROSITE-ProRule" id="PRU00023"/>
    </source>
</evidence>
<proteinExistence type="predicted"/>
<dbReference type="PANTHER" id="PTHR24173">
    <property type="entry name" value="ANKYRIN REPEAT CONTAINING"/>
    <property type="match status" value="1"/>
</dbReference>
<evidence type="ECO:0000313" key="6">
    <source>
        <dbReference type="WBParaSite" id="ASIM_0000703501-mRNA-1"/>
    </source>
</evidence>
<dbReference type="PROSITE" id="PS50297">
    <property type="entry name" value="ANK_REP_REGION"/>
    <property type="match status" value="1"/>
</dbReference>
<reference evidence="6" key="1">
    <citation type="submission" date="2017-02" db="UniProtKB">
        <authorList>
            <consortium name="WormBaseParasite"/>
        </authorList>
    </citation>
    <scope>IDENTIFICATION</scope>
</reference>
<dbReference type="OrthoDB" id="194358at2759"/>
<evidence type="ECO:0000256" key="1">
    <source>
        <dbReference type="ARBA" id="ARBA00022737"/>
    </source>
</evidence>
<organism evidence="6">
    <name type="scientific">Anisakis simplex</name>
    <name type="common">Herring worm</name>
    <dbReference type="NCBI Taxonomy" id="6269"/>
    <lineage>
        <taxon>Eukaryota</taxon>
        <taxon>Metazoa</taxon>
        <taxon>Ecdysozoa</taxon>
        <taxon>Nematoda</taxon>
        <taxon>Chromadorea</taxon>
        <taxon>Rhabditida</taxon>
        <taxon>Spirurina</taxon>
        <taxon>Ascaridomorpha</taxon>
        <taxon>Ascaridoidea</taxon>
        <taxon>Anisakidae</taxon>
        <taxon>Anisakis</taxon>
        <taxon>Anisakis simplex complex</taxon>
    </lineage>
</organism>
<evidence type="ECO:0000313" key="4">
    <source>
        <dbReference type="EMBL" id="VDK27855.1"/>
    </source>
</evidence>
<name>A0A0M3JHC3_ANISI</name>
<dbReference type="Gene3D" id="1.25.40.20">
    <property type="entry name" value="Ankyrin repeat-containing domain"/>
    <property type="match status" value="1"/>
</dbReference>
<evidence type="ECO:0000313" key="5">
    <source>
        <dbReference type="Proteomes" id="UP000267096"/>
    </source>
</evidence>
<dbReference type="PANTHER" id="PTHR24173:SF74">
    <property type="entry name" value="ANKYRIN REPEAT DOMAIN-CONTAINING PROTEIN 16"/>
    <property type="match status" value="1"/>
</dbReference>
<gene>
    <name evidence="4" type="ORF">ASIM_LOCUS6810</name>
</gene>
<dbReference type="Proteomes" id="UP000267096">
    <property type="component" value="Unassembled WGS sequence"/>
</dbReference>
<keyword evidence="2 3" id="KW-0040">ANK repeat</keyword>
<keyword evidence="1" id="KW-0677">Repeat</keyword>
<dbReference type="SUPFAM" id="SSF48403">
    <property type="entry name" value="Ankyrin repeat"/>
    <property type="match status" value="1"/>
</dbReference>
<feature type="repeat" description="ANK" evidence="3">
    <location>
        <begin position="21"/>
        <end position="53"/>
    </location>
</feature>
<dbReference type="Pfam" id="PF12796">
    <property type="entry name" value="Ank_2"/>
    <property type="match status" value="2"/>
</dbReference>
<reference evidence="4 5" key="2">
    <citation type="submission" date="2018-11" db="EMBL/GenBank/DDBJ databases">
        <authorList>
            <consortium name="Pathogen Informatics"/>
        </authorList>
    </citation>
    <scope>NUCLEOTIDE SEQUENCE [LARGE SCALE GENOMIC DNA]</scope>
</reference>
<evidence type="ECO:0000256" key="2">
    <source>
        <dbReference type="ARBA" id="ARBA00023043"/>
    </source>
</evidence>
<keyword evidence="5" id="KW-1185">Reference proteome</keyword>
<dbReference type="AlphaFoldDB" id="A0A0M3JHC3"/>